<dbReference type="RefSeq" id="XP_040687784.1">
    <property type="nucleotide sequence ID" value="XM_040835697.1"/>
</dbReference>
<reference evidence="3" key="1">
    <citation type="journal article" date="2017" name="Genome Biol.">
        <title>Comparative genomics reveals high biological diversity and specific adaptations in the industrially and medically important fungal genus Aspergillus.</title>
        <authorList>
            <person name="de Vries R.P."/>
            <person name="Riley R."/>
            <person name="Wiebenga A."/>
            <person name="Aguilar-Osorio G."/>
            <person name="Amillis S."/>
            <person name="Uchima C.A."/>
            <person name="Anderluh G."/>
            <person name="Asadollahi M."/>
            <person name="Askin M."/>
            <person name="Barry K."/>
            <person name="Battaglia E."/>
            <person name="Bayram O."/>
            <person name="Benocci T."/>
            <person name="Braus-Stromeyer S.A."/>
            <person name="Caldana C."/>
            <person name="Canovas D."/>
            <person name="Cerqueira G.C."/>
            <person name="Chen F."/>
            <person name="Chen W."/>
            <person name="Choi C."/>
            <person name="Clum A."/>
            <person name="Dos Santos R.A."/>
            <person name="Damasio A.R."/>
            <person name="Diallinas G."/>
            <person name="Emri T."/>
            <person name="Fekete E."/>
            <person name="Flipphi M."/>
            <person name="Freyberg S."/>
            <person name="Gallo A."/>
            <person name="Gournas C."/>
            <person name="Habgood R."/>
            <person name="Hainaut M."/>
            <person name="Harispe M.L."/>
            <person name="Henrissat B."/>
            <person name="Hilden K.S."/>
            <person name="Hope R."/>
            <person name="Hossain A."/>
            <person name="Karabika E."/>
            <person name="Karaffa L."/>
            <person name="Karanyi Z."/>
            <person name="Krasevec N."/>
            <person name="Kuo A."/>
            <person name="Kusch H."/>
            <person name="LaButti K."/>
            <person name="Lagendijk E.L."/>
            <person name="Lapidus A."/>
            <person name="Levasseur A."/>
            <person name="Lindquist E."/>
            <person name="Lipzen A."/>
            <person name="Logrieco A.F."/>
            <person name="MacCabe A."/>
            <person name="Maekelae M.R."/>
            <person name="Malavazi I."/>
            <person name="Melin P."/>
            <person name="Meyer V."/>
            <person name="Mielnichuk N."/>
            <person name="Miskei M."/>
            <person name="Molnar A.P."/>
            <person name="Mule G."/>
            <person name="Ngan C.Y."/>
            <person name="Orejas M."/>
            <person name="Orosz E."/>
            <person name="Ouedraogo J.P."/>
            <person name="Overkamp K.M."/>
            <person name="Park H.-S."/>
            <person name="Perrone G."/>
            <person name="Piumi F."/>
            <person name="Punt P.J."/>
            <person name="Ram A.F."/>
            <person name="Ramon A."/>
            <person name="Rauscher S."/>
            <person name="Record E."/>
            <person name="Riano-Pachon D.M."/>
            <person name="Robert V."/>
            <person name="Roehrig J."/>
            <person name="Ruller R."/>
            <person name="Salamov A."/>
            <person name="Salih N.S."/>
            <person name="Samson R.A."/>
            <person name="Sandor E."/>
            <person name="Sanguinetti M."/>
            <person name="Schuetze T."/>
            <person name="Sepcic K."/>
            <person name="Shelest E."/>
            <person name="Sherlock G."/>
            <person name="Sophianopoulou V."/>
            <person name="Squina F.M."/>
            <person name="Sun H."/>
            <person name="Susca A."/>
            <person name="Todd R.B."/>
            <person name="Tsang A."/>
            <person name="Unkles S.E."/>
            <person name="van de Wiele N."/>
            <person name="van Rossen-Uffink D."/>
            <person name="Oliveira J.V."/>
            <person name="Vesth T.C."/>
            <person name="Visser J."/>
            <person name="Yu J.-H."/>
            <person name="Zhou M."/>
            <person name="Andersen M.R."/>
            <person name="Archer D.B."/>
            <person name="Baker S.E."/>
            <person name="Benoit I."/>
            <person name="Brakhage A.A."/>
            <person name="Braus G.H."/>
            <person name="Fischer R."/>
            <person name="Frisvad J.C."/>
            <person name="Goldman G.H."/>
            <person name="Houbraken J."/>
            <person name="Oakley B."/>
            <person name="Pocsi I."/>
            <person name="Scazzocchio C."/>
            <person name="Seiboth B."/>
            <person name="vanKuyk P.A."/>
            <person name="Wortman J."/>
            <person name="Dyer P.S."/>
            <person name="Grigoriev I.V."/>
        </authorList>
    </citation>
    <scope>NUCLEOTIDE SEQUENCE [LARGE SCALE GENOMIC DNA]</scope>
    <source>
        <strain evidence="3">DTO 134E9</strain>
    </source>
</reference>
<keyword evidence="1" id="KW-0812">Transmembrane</keyword>
<proteinExistence type="predicted"/>
<dbReference type="AlphaFoldDB" id="A0A1L9RGX0"/>
<accession>A0A1L9RGX0</accession>
<dbReference type="GeneID" id="63751545"/>
<keyword evidence="1" id="KW-1133">Transmembrane helix</keyword>
<evidence type="ECO:0000256" key="1">
    <source>
        <dbReference type="SAM" id="Phobius"/>
    </source>
</evidence>
<evidence type="ECO:0000313" key="2">
    <source>
        <dbReference type="EMBL" id="OJJ34108.1"/>
    </source>
</evidence>
<evidence type="ECO:0000313" key="3">
    <source>
        <dbReference type="Proteomes" id="UP000184383"/>
    </source>
</evidence>
<dbReference type="EMBL" id="KV878213">
    <property type="protein sequence ID" value="OJJ34108.1"/>
    <property type="molecule type" value="Genomic_DNA"/>
</dbReference>
<organism evidence="2 3">
    <name type="scientific">Aspergillus wentii DTO 134E9</name>
    <dbReference type="NCBI Taxonomy" id="1073089"/>
    <lineage>
        <taxon>Eukaryota</taxon>
        <taxon>Fungi</taxon>
        <taxon>Dikarya</taxon>
        <taxon>Ascomycota</taxon>
        <taxon>Pezizomycotina</taxon>
        <taxon>Eurotiomycetes</taxon>
        <taxon>Eurotiomycetidae</taxon>
        <taxon>Eurotiales</taxon>
        <taxon>Aspergillaceae</taxon>
        <taxon>Aspergillus</taxon>
        <taxon>Aspergillus subgen. Cremei</taxon>
    </lineage>
</organism>
<keyword evidence="3" id="KW-1185">Reference proteome</keyword>
<feature type="transmembrane region" description="Helical" evidence="1">
    <location>
        <begin position="74"/>
        <end position="98"/>
    </location>
</feature>
<protein>
    <submittedName>
        <fullName evidence="2">Uncharacterized protein</fullName>
    </submittedName>
</protein>
<dbReference type="Proteomes" id="UP000184383">
    <property type="component" value="Unassembled WGS sequence"/>
</dbReference>
<keyword evidence="1" id="KW-0472">Membrane</keyword>
<dbReference type="VEuPathDB" id="FungiDB:ASPWEDRAFT_42024"/>
<gene>
    <name evidence="2" type="ORF">ASPWEDRAFT_42024</name>
</gene>
<sequence>MELLDQSHCFALGLIFDVPQMTWALNAQPLQSMLRPSLGGLSGIRGIRFHLHSSGISNLDCHNRSYQLDQLISYSFFILLCVSMQYLFVVYHCLYPIYPVQPTYPNSTT</sequence>
<name>A0A1L9RGX0_ASPWE</name>